<dbReference type="GO" id="GO:0005886">
    <property type="term" value="C:plasma membrane"/>
    <property type="evidence" value="ECO:0007669"/>
    <property type="project" value="UniProtKB-SubCell"/>
</dbReference>
<dbReference type="InterPro" id="IPR003439">
    <property type="entry name" value="ABC_transporter-like_ATP-bd"/>
</dbReference>
<evidence type="ECO:0000256" key="2">
    <source>
        <dbReference type="ARBA" id="ARBA00022692"/>
    </source>
</evidence>
<feature type="transmembrane region" description="Helical" evidence="5">
    <location>
        <begin position="277"/>
        <end position="295"/>
    </location>
</feature>
<evidence type="ECO:0000259" key="7">
    <source>
        <dbReference type="PROSITE" id="PS50929"/>
    </source>
</evidence>
<feature type="transmembrane region" description="Helical" evidence="5">
    <location>
        <begin position="191"/>
        <end position="210"/>
    </location>
</feature>
<dbReference type="Pfam" id="PF00664">
    <property type="entry name" value="ABC_membrane"/>
    <property type="match status" value="1"/>
</dbReference>
<comment type="caution">
    <text evidence="8">The sequence shown here is derived from an EMBL/GenBank/DDBJ whole genome shotgun (WGS) entry which is preliminary data.</text>
</comment>
<proteinExistence type="predicted"/>
<name>A0A255ECY6_9ACTN</name>
<keyword evidence="2 5" id="KW-0812">Transmembrane</keyword>
<evidence type="ECO:0000256" key="4">
    <source>
        <dbReference type="ARBA" id="ARBA00023136"/>
    </source>
</evidence>
<dbReference type="PANTHER" id="PTHR43394">
    <property type="entry name" value="ATP-DEPENDENT PERMEASE MDL1, MITOCHONDRIAL"/>
    <property type="match status" value="1"/>
</dbReference>
<dbReference type="SUPFAM" id="SSF52540">
    <property type="entry name" value="P-loop containing nucleoside triphosphate hydrolases"/>
    <property type="match status" value="1"/>
</dbReference>
<evidence type="ECO:0000313" key="8">
    <source>
        <dbReference type="EMBL" id="OYN89407.1"/>
    </source>
</evidence>
<evidence type="ECO:0000256" key="3">
    <source>
        <dbReference type="ARBA" id="ARBA00022989"/>
    </source>
</evidence>
<dbReference type="InterPro" id="IPR017871">
    <property type="entry name" value="ABC_transporter-like_CS"/>
</dbReference>
<dbReference type="GO" id="GO:0016887">
    <property type="term" value="F:ATP hydrolysis activity"/>
    <property type="evidence" value="ECO:0007669"/>
    <property type="project" value="InterPro"/>
</dbReference>
<dbReference type="PROSITE" id="PS50893">
    <property type="entry name" value="ABC_TRANSPORTER_2"/>
    <property type="match status" value="1"/>
</dbReference>
<dbReference type="Proteomes" id="UP000216300">
    <property type="component" value="Unassembled WGS sequence"/>
</dbReference>
<feature type="domain" description="ABC transmembrane type-1" evidence="7">
    <location>
        <begin position="53"/>
        <end position="334"/>
    </location>
</feature>
<organism evidence="8 9">
    <name type="scientific">Parenemella sanctibonifatiensis</name>
    <dbReference type="NCBI Taxonomy" id="2016505"/>
    <lineage>
        <taxon>Bacteria</taxon>
        <taxon>Bacillati</taxon>
        <taxon>Actinomycetota</taxon>
        <taxon>Actinomycetes</taxon>
        <taxon>Propionibacteriales</taxon>
        <taxon>Propionibacteriaceae</taxon>
        <taxon>Parenemella</taxon>
    </lineage>
</organism>
<dbReference type="Gene3D" id="1.20.1560.10">
    <property type="entry name" value="ABC transporter type 1, transmembrane domain"/>
    <property type="match status" value="1"/>
</dbReference>
<dbReference type="GO" id="GO:0015421">
    <property type="term" value="F:ABC-type oligopeptide transporter activity"/>
    <property type="evidence" value="ECO:0007669"/>
    <property type="project" value="TreeGrafter"/>
</dbReference>
<feature type="transmembrane region" description="Helical" evidence="5">
    <location>
        <begin position="40"/>
        <end position="64"/>
    </location>
</feature>
<dbReference type="CDD" id="cd07346">
    <property type="entry name" value="ABC_6TM_exporters"/>
    <property type="match status" value="1"/>
</dbReference>
<dbReference type="Pfam" id="PF00005">
    <property type="entry name" value="ABC_tran"/>
    <property type="match status" value="1"/>
</dbReference>
<keyword evidence="9" id="KW-1185">Reference proteome</keyword>
<evidence type="ECO:0000256" key="5">
    <source>
        <dbReference type="SAM" id="Phobius"/>
    </source>
</evidence>
<sequence>MKTFPPRVHAYGIPATAEGPYPVELPSTGETPDTRSPARFVLWLILQAKSLFVVCIVLAALWMVPTAIMPWLLGRTIDTGIATGDLQTTLVWSGIYLLAVLVSIIGGIALHGAAVAQWLNVMFRSMMLVNRKSAELGHNLPRRAPTGEVLSVAMGDSDIFGSLGEIGSRAVTGLATIFIVAAIMLQESLQLGLIVLVLAPVMVIISRPLLKPLSEARMRQRTRSGVLTGMATDIVAGLRILRGVGGERTFGDNYVRQSQSVRHAANTAAPWQSGVDALATLMSGALMVTVVWLGTQQVLDGALTPGQLVAFFGYAVYLTSPIQTLFMFINRWNQALVSAEKALGVLRQSPPWTEPTDPQPLPLGATIVDEHSGLRIEPHQLTVLVSAVPDETVALADRLGRYLPDDDDPVPLGAEGDLKGRAAKKERRRLAEQRAAQAARDAERAGGRWGVTVGGVDLSEVRLAETRRTIVVSDASAAVFAGTLQGLVDPHRKANREEAERALYVASAEDVWDAIPGGWSGTIDERGRGLSGGQRQRLVLARALVLDPDVLVLVEPTSAVDAHTEARIAERLTEARRGRTTVITTVSPLWLHHADQVVLVVDGRAVATGSHEDLLHNDDYRAIVARGMDEEAS</sequence>
<keyword evidence="3 5" id="KW-1133">Transmembrane helix</keyword>
<dbReference type="PANTHER" id="PTHR43394:SF1">
    <property type="entry name" value="ATP-BINDING CASSETTE SUB-FAMILY B MEMBER 10, MITOCHONDRIAL"/>
    <property type="match status" value="1"/>
</dbReference>
<dbReference type="PROSITE" id="PS00211">
    <property type="entry name" value="ABC_TRANSPORTER_1"/>
    <property type="match status" value="1"/>
</dbReference>
<evidence type="ECO:0000313" key="9">
    <source>
        <dbReference type="Proteomes" id="UP000216300"/>
    </source>
</evidence>
<dbReference type="AlphaFoldDB" id="A0A255ECY6"/>
<feature type="transmembrane region" description="Helical" evidence="5">
    <location>
        <begin position="95"/>
        <end position="123"/>
    </location>
</feature>
<dbReference type="InterPro" id="IPR027417">
    <property type="entry name" value="P-loop_NTPase"/>
</dbReference>
<keyword evidence="4 5" id="KW-0472">Membrane</keyword>
<dbReference type="Gene3D" id="3.40.50.300">
    <property type="entry name" value="P-loop containing nucleotide triphosphate hydrolases"/>
    <property type="match status" value="1"/>
</dbReference>
<protein>
    <submittedName>
        <fullName evidence="8">ABC transporter</fullName>
    </submittedName>
</protein>
<evidence type="ECO:0000256" key="1">
    <source>
        <dbReference type="ARBA" id="ARBA00004651"/>
    </source>
</evidence>
<dbReference type="SUPFAM" id="SSF90123">
    <property type="entry name" value="ABC transporter transmembrane region"/>
    <property type="match status" value="1"/>
</dbReference>
<accession>A0A255ECY6</accession>
<dbReference type="PROSITE" id="PS50929">
    <property type="entry name" value="ABC_TM1F"/>
    <property type="match status" value="1"/>
</dbReference>
<reference evidence="8 9" key="1">
    <citation type="submission" date="2017-07" db="EMBL/GenBank/DDBJ databases">
        <title>Draft whole genome sequences of clinical Proprionibacteriaceae strains.</title>
        <authorList>
            <person name="Bernier A.-M."/>
            <person name="Bernard K."/>
            <person name="Domingo M.-C."/>
        </authorList>
    </citation>
    <scope>NUCLEOTIDE SEQUENCE [LARGE SCALE GENOMIC DNA]</scope>
    <source>
        <strain evidence="8 9">NML 150081</strain>
    </source>
</reference>
<dbReference type="EMBL" id="NMVJ01000009">
    <property type="protein sequence ID" value="OYN89407.1"/>
    <property type="molecule type" value="Genomic_DNA"/>
</dbReference>
<comment type="subcellular location">
    <subcellularLocation>
        <location evidence="1">Cell membrane</location>
        <topology evidence="1">Multi-pass membrane protein</topology>
    </subcellularLocation>
</comment>
<dbReference type="OrthoDB" id="4966664at2"/>
<evidence type="ECO:0000259" key="6">
    <source>
        <dbReference type="PROSITE" id="PS50893"/>
    </source>
</evidence>
<feature type="transmembrane region" description="Helical" evidence="5">
    <location>
        <begin position="166"/>
        <end position="185"/>
    </location>
</feature>
<dbReference type="GO" id="GO:0005524">
    <property type="term" value="F:ATP binding"/>
    <property type="evidence" value="ECO:0007669"/>
    <property type="project" value="InterPro"/>
</dbReference>
<dbReference type="InterPro" id="IPR036640">
    <property type="entry name" value="ABC1_TM_sf"/>
</dbReference>
<gene>
    <name evidence="8" type="ORF">CGZ91_10955</name>
</gene>
<feature type="domain" description="ABC transporter" evidence="6">
    <location>
        <begin position="346"/>
        <end position="627"/>
    </location>
</feature>
<dbReference type="InterPro" id="IPR011527">
    <property type="entry name" value="ABC1_TM_dom"/>
</dbReference>
<feature type="transmembrane region" description="Helical" evidence="5">
    <location>
        <begin position="307"/>
        <end position="329"/>
    </location>
</feature>
<dbReference type="RefSeq" id="WP_094455121.1">
    <property type="nucleotide sequence ID" value="NZ_NMVJ01000009.1"/>
</dbReference>
<dbReference type="InterPro" id="IPR039421">
    <property type="entry name" value="Type_1_exporter"/>
</dbReference>